<dbReference type="PROSITE" id="PS50930">
    <property type="entry name" value="HTH_LYTTR"/>
    <property type="match status" value="1"/>
</dbReference>
<feature type="domain" description="HTH LytTR-type" evidence="3">
    <location>
        <begin position="134"/>
        <end position="236"/>
    </location>
</feature>
<evidence type="ECO:0000259" key="3">
    <source>
        <dbReference type="PROSITE" id="PS50930"/>
    </source>
</evidence>
<evidence type="ECO:0000259" key="2">
    <source>
        <dbReference type="PROSITE" id="PS50110"/>
    </source>
</evidence>
<dbReference type="SMART" id="SM00850">
    <property type="entry name" value="LytTR"/>
    <property type="match status" value="1"/>
</dbReference>
<dbReference type="Proteomes" id="UP000444318">
    <property type="component" value="Unassembled WGS sequence"/>
</dbReference>
<evidence type="ECO:0000313" key="4">
    <source>
        <dbReference type="EMBL" id="MQA22387.1"/>
    </source>
</evidence>
<dbReference type="PANTHER" id="PTHR37299">
    <property type="entry name" value="TRANSCRIPTIONAL REGULATOR-RELATED"/>
    <property type="match status" value="1"/>
</dbReference>
<dbReference type="PROSITE" id="PS50110">
    <property type="entry name" value="RESPONSE_REGULATORY"/>
    <property type="match status" value="1"/>
</dbReference>
<evidence type="ECO:0000313" key="5">
    <source>
        <dbReference type="Proteomes" id="UP000444318"/>
    </source>
</evidence>
<feature type="modified residue" description="4-aspartylphosphate" evidence="1">
    <location>
        <position position="53"/>
    </location>
</feature>
<gene>
    <name evidence="4" type="ORF">GEV01_22985</name>
</gene>
<dbReference type="RefSeq" id="WP_152807828.1">
    <property type="nucleotide sequence ID" value="NZ_WHUF01000006.1"/>
</dbReference>
<dbReference type="GO" id="GO:0003677">
    <property type="term" value="F:DNA binding"/>
    <property type="evidence" value="ECO:0007669"/>
    <property type="project" value="InterPro"/>
</dbReference>
<reference evidence="4 5" key="1">
    <citation type="submission" date="2019-10" db="EMBL/GenBank/DDBJ databases">
        <title>Two novel species isolated from a subtropical stream in China.</title>
        <authorList>
            <person name="Lu H."/>
        </authorList>
    </citation>
    <scope>NUCLEOTIDE SEQUENCE [LARGE SCALE GENOMIC DNA]</scope>
    <source>
        <strain evidence="4 5">FT103W</strain>
    </source>
</reference>
<keyword evidence="5" id="KW-1185">Reference proteome</keyword>
<dbReference type="InterPro" id="IPR046947">
    <property type="entry name" value="LytR-like"/>
</dbReference>
<dbReference type="InterPro" id="IPR011006">
    <property type="entry name" value="CheY-like_superfamily"/>
</dbReference>
<dbReference type="Pfam" id="PF00072">
    <property type="entry name" value="Response_reg"/>
    <property type="match status" value="1"/>
</dbReference>
<dbReference type="PANTHER" id="PTHR37299:SF1">
    <property type="entry name" value="STAGE 0 SPORULATION PROTEIN A HOMOLOG"/>
    <property type="match status" value="1"/>
</dbReference>
<dbReference type="SMART" id="SM00448">
    <property type="entry name" value="REC"/>
    <property type="match status" value="1"/>
</dbReference>
<accession>A0A843SNH4</accession>
<dbReference type="InterPro" id="IPR007492">
    <property type="entry name" value="LytTR_DNA-bd_dom"/>
</dbReference>
<dbReference type="GO" id="GO:0000156">
    <property type="term" value="F:phosphorelay response regulator activity"/>
    <property type="evidence" value="ECO:0007669"/>
    <property type="project" value="InterPro"/>
</dbReference>
<organism evidence="4 5">
    <name type="scientific">Rugamonas rivuli</name>
    <dbReference type="NCBI Taxonomy" id="2743358"/>
    <lineage>
        <taxon>Bacteria</taxon>
        <taxon>Pseudomonadati</taxon>
        <taxon>Pseudomonadota</taxon>
        <taxon>Betaproteobacteria</taxon>
        <taxon>Burkholderiales</taxon>
        <taxon>Oxalobacteraceae</taxon>
        <taxon>Telluria group</taxon>
        <taxon>Rugamonas</taxon>
    </lineage>
</organism>
<dbReference type="Pfam" id="PF04397">
    <property type="entry name" value="LytTR"/>
    <property type="match status" value="1"/>
</dbReference>
<dbReference type="AlphaFoldDB" id="A0A843SNH4"/>
<dbReference type="EMBL" id="WHUF01000006">
    <property type="protein sequence ID" value="MQA22387.1"/>
    <property type="molecule type" value="Genomic_DNA"/>
</dbReference>
<proteinExistence type="predicted"/>
<keyword evidence="1" id="KW-0597">Phosphoprotein</keyword>
<dbReference type="InterPro" id="IPR001789">
    <property type="entry name" value="Sig_transdc_resp-reg_receiver"/>
</dbReference>
<name>A0A843SNH4_9BURK</name>
<sequence>MRVLIIDDERLARDELRRLLLEHPQVEIVGEAASVQEGLQQIARLSPELIFLDVQMPDGSGFDLLTALEQPPPAVIFTTAYDRYAIRAFDVSALDYLLKPVDPPRLAQALQKRLPAPVAAAAEPPPPPDGKVFIKDGERCWFVALDDIVLFESEGNYTRVYFDHHRPLLLRSLSQMEARLDAAKFMRVSRSQIVNLACVTGIAPAPAGGMALTLQGDLRVGMSRRRAILFKQLNRL</sequence>
<feature type="domain" description="Response regulatory" evidence="2">
    <location>
        <begin position="2"/>
        <end position="114"/>
    </location>
</feature>
<evidence type="ECO:0000256" key="1">
    <source>
        <dbReference type="PROSITE-ProRule" id="PRU00169"/>
    </source>
</evidence>
<dbReference type="SUPFAM" id="SSF52172">
    <property type="entry name" value="CheY-like"/>
    <property type="match status" value="1"/>
</dbReference>
<dbReference type="Gene3D" id="3.40.50.2300">
    <property type="match status" value="1"/>
</dbReference>
<comment type="caution">
    <text evidence="4">The sequence shown here is derived from an EMBL/GenBank/DDBJ whole genome shotgun (WGS) entry which is preliminary data.</text>
</comment>
<protein>
    <submittedName>
        <fullName evidence="4">Response regulator</fullName>
    </submittedName>
</protein>
<dbReference type="Gene3D" id="2.40.50.1020">
    <property type="entry name" value="LytTr DNA-binding domain"/>
    <property type="match status" value="1"/>
</dbReference>